<dbReference type="Pfam" id="PF00497">
    <property type="entry name" value="SBP_bac_3"/>
    <property type="match status" value="1"/>
</dbReference>
<feature type="chain" id="PRO_5038596965" evidence="5">
    <location>
        <begin position="39"/>
        <end position="295"/>
    </location>
</feature>
<dbReference type="SMART" id="SM00062">
    <property type="entry name" value="PBPb"/>
    <property type="match status" value="1"/>
</dbReference>
<accession>A0A3T0SWL8</accession>
<keyword evidence="3 5" id="KW-0732">Signal</keyword>
<dbReference type="InterPro" id="IPR018313">
    <property type="entry name" value="SBP_3_CS"/>
</dbReference>
<dbReference type="Gene3D" id="3.40.190.10">
    <property type="entry name" value="Periplasmic binding protein-like II"/>
    <property type="match status" value="2"/>
</dbReference>
<dbReference type="KEGG" id="rfs:C1I64_00705"/>
<dbReference type="CDD" id="cd13711">
    <property type="entry name" value="PBP2_Ngo0372_TcyA"/>
    <property type="match status" value="1"/>
</dbReference>
<comment type="subcellular location">
    <subcellularLocation>
        <location evidence="1">Cell envelope</location>
    </subcellularLocation>
</comment>
<evidence type="ECO:0000313" key="8">
    <source>
        <dbReference type="Proteomes" id="UP000285317"/>
    </source>
</evidence>
<evidence type="ECO:0000313" key="7">
    <source>
        <dbReference type="EMBL" id="AZZ50719.1"/>
    </source>
</evidence>
<gene>
    <name evidence="7" type="ORF">C1I64_00705</name>
</gene>
<evidence type="ECO:0000256" key="1">
    <source>
        <dbReference type="ARBA" id="ARBA00004196"/>
    </source>
</evidence>
<dbReference type="PANTHER" id="PTHR35936:SF34">
    <property type="entry name" value="ABC TRANSPORTER EXTRACELLULAR-BINDING PROTEIN YCKB-RELATED"/>
    <property type="match status" value="1"/>
</dbReference>
<dbReference type="GO" id="GO:0030313">
    <property type="term" value="C:cell envelope"/>
    <property type="evidence" value="ECO:0007669"/>
    <property type="project" value="UniProtKB-SubCell"/>
</dbReference>
<evidence type="ECO:0000256" key="2">
    <source>
        <dbReference type="ARBA" id="ARBA00010333"/>
    </source>
</evidence>
<feature type="domain" description="Solute-binding protein family 3/N-terminal" evidence="6">
    <location>
        <begin position="69"/>
        <end position="292"/>
    </location>
</feature>
<reference evidence="7 8" key="1">
    <citation type="submission" date="2018-03" db="EMBL/GenBank/DDBJ databases">
        <title>Bacteriophage NCPPB3778 and a type I-E CRISPR drive the evolution of the US Biological Select Agent, Rathayibacter toxicus.</title>
        <authorList>
            <person name="Davis E.W.II."/>
            <person name="Tabima J.F."/>
            <person name="Weisberg A.J."/>
            <person name="Dantas Lopes L."/>
            <person name="Wiseman M.S."/>
            <person name="Wiseman M.S."/>
            <person name="Pupko T."/>
            <person name="Belcher M.S."/>
            <person name="Sechler A.J."/>
            <person name="Tancos M.A."/>
            <person name="Schroeder B.K."/>
            <person name="Murray T.D."/>
            <person name="Luster D.G."/>
            <person name="Schneider W.L."/>
            <person name="Rogers E."/>
            <person name="Andreote F.D."/>
            <person name="Grunwald N.J."/>
            <person name="Putnam M.L."/>
            <person name="Chang J.H."/>
        </authorList>
    </citation>
    <scope>NUCLEOTIDE SEQUENCE [LARGE SCALE GENOMIC DNA]</scope>
    <source>
        <strain evidence="7 8">DSM 15932</strain>
    </source>
</reference>
<organism evidence="7 8">
    <name type="scientific">Rathayibacter festucae DSM 15932</name>
    <dbReference type="NCBI Taxonomy" id="1328866"/>
    <lineage>
        <taxon>Bacteria</taxon>
        <taxon>Bacillati</taxon>
        <taxon>Actinomycetota</taxon>
        <taxon>Actinomycetes</taxon>
        <taxon>Micrococcales</taxon>
        <taxon>Microbacteriaceae</taxon>
        <taxon>Rathayibacter</taxon>
    </lineage>
</organism>
<dbReference type="AlphaFoldDB" id="A0A3T0SWL8"/>
<evidence type="ECO:0000259" key="6">
    <source>
        <dbReference type="SMART" id="SM00062"/>
    </source>
</evidence>
<sequence>MHRRKDTVTLLPARTSLRVLLGTTAAAAALVLAGCAPASTDDVVSGSSDDSTASTASGLTLAEVEESGKLTIGTEGTYSPFSFHADGGTGDLTGYDVEVITAVAEKLGVEPEFEETQWDAMFAGLDGGRFDVIANQVSINDERSAKYDFSEPYSVSPGVVVVPADDTEITSLDSLSGKTTAQSLSSNWYTLAQDSGATVEGVEGWAQAVALVEQGRVDATLNDRLTWLDWSTTYPDQAAGLKVAVTTDDSSSSAFTFPKGSDDLVAAVDGALDELRADGTLASISERYFGADVSQ</sequence>
<dbReference type="InterPro" id="IPR001638">
    <property type="entry name" value="Solute-binding_3/MltF_N"/>
</dbReference>
<dbReference type="EMBL" id="CP028137">
    <property type="protein sequence ID" value="AZZ50719.1"/>
    <property type="molecule type" value="Genomic_DNA"/>
</dbReference>
<dbReference type="PROSITE" id="PS51257">
    <property type="entry name" value="PROKAR_LIPOPROTEIN"/>
    <property type="match status" value="1"/>
</dbReference>
<dbReference type="Proteomes" id="UP000285317">
    <property type="component" value="Chromosome"/>
</dbReference>
<dbReference type="SUPFAM" id="SSF53850">
    <property type="entry name" value="Periplasmic binding protein-like II"/>
    <property type="match status" value="1"/>
</dbReference>
<evidence type="ECO:0000256" key="4">
    <source>
        <dbReference type="RuleBase" id="RU003744"/>
    </source>
</evidence>
<name>A0A3T0SWL8_9MICO</name>
<dbReference type="PANTHER" id="PTHR35936">
    <property type="entry name" value="MEMBRANE-BOUND LYTIC MUREIN TRANSGLYCOSYLASE F"/>
    <property type="match status" value="1"/>
</dbReference>
<evidence type="ECO:0000256" key="3">
    <source>
        <dbReference type="ARBA" id="ARBA00022729"/>
    </source>
</evidence>
<proteinExistence type="inferred from homology"/>
<evidence type="ECO:0000256" key="5">
    <source>
        <dbReference type="SAM" id="SignalP"/>
    </source>
</evidence>
<dbReference type="PROSITE" id="PS01039">
    <property type="entry name" value="SBP_BACTERIAL_3"/>
    <property type="match status" value="1"/>
</dbReference>
<protein>
    <submittedName>
        <fullName evidence="7">Polar amino acid ABC transporter substrate-binding protein</fullName>
    </submittedName>
</protein>
<feature type="signal peptide" evidence="5">
    <location>
        <begin position="1"/>
        <end position="38"/>
    </location>
</feature>
<comment type="similarity">
    <text evidence="2 4">Belongs to the bacterial solute-binding protein 3 family.</text>
</comment>